<dbReference type="EMBL" id="LN829119">
    <property type="protein sequence ID" value="CPR16671.1"/>
    <property type="molecule type" value="Genomic_DNA"/>
</dbReference>
<dbReference type="AlphaFoldDB" id="A0A0D6JBT5"/>
<evidence type="ECO:0000313" key="2">
    <source>
        <dbReference type="Proteomes" id="UP000033187"/>
    </source>
</evidence>
<protein>
    <recommendedName>
        <fullName evidence="3">CHAD domain-containing protein</fullName>
    </recommendedName>
</protein>
<dbReference type="Proteomes" id="UP000033187">
    <property type="component" value="Chromosome 1"/>
</dbReference>
<dbReference type="OrthoDB" id="7932643at2"/>
<sequence>MTAYANKILNLALVLHQWLGDLAGLEPERRARVADYAEAIAETLNRAGDALARFERRRGDRSARRQVIREFGRMRGYVETIVDVLQHRLDGRKLAGVKRRLETICASELRDSEAFAVNSFRIDRLADAEGYFRALADGLRA</sequence>
<reference evidence="2" key="1">
    <citation type="submission" date="2015-02" db="EMBL/GenBank/DDBJ databases">
        <authorList>
            <person name="Chooi Y.-H."/>
        </authorList>
    </citation>
    <scope>NUCLEOTIDE SEQUENCE [LARGE SCALE GENOMIC DNA]</scope>
    <source>
        <strain evidence="2">strain Y</strain>
    </source>
</reference>
<dbReference type="KEGG" id="fil:BN1229_v1_0909"/>
<keyword evidence="2" id="KW-1185">Reference proteome</keyword>
<gene>
    <name evidence="1" type="ORF">YBN1229_v1_0913</name>
</gene>
<evidence type="ECO:0008006" key="3">
    <source>
        <dbReference type="Google" id="ProtNLM"/>
    </source>
</evidence>
<accession>A0A0D6JBT5</accession>
<evidence type="ECO:0000313" key="1">
    <source>
        <dbReference type="EMBL" id="CPR16671.1"/>
    </source>
</evidence>
<dbReference type="KEGG" id="fiy:BN1229_v1_0913"/>
<name>A0A0D6JBT5_9HYPH</name>
<organism evidence="1 2">
    <name type="scientific">Candidatus Filomicrobium marinum</name>
    <dbReference type="NCBI Taxonomy" id="1608628"/>
    <lineage>
        <taxon>Bacteria</taxon>
        <taxon>Pseudomonadati</taxon>
        <taxon>Pseudomonadota</taxon>
        <taxon>Alphaproteobacteria</taxon>
        <taxon>Hyphomicrobiales</taxon>
        <taxon>Hyphomicrobiaceae</taxon>
        <taxon>Filomicrobium</taxon>
    </lineage>
</organism>
<proteinExistence type="predicted"/>
<dbReference type="RefSeq" id="WP_046476914.1">
    <property type="nucleotide sequence ID" value="NZ_LN829118.1"/>
</dbReference>